<dbReference type="AlphaFoldDB" id="A0A916ZCF7"/>
<dbReference type="Proteomes" id="UP000644699">
    <property type="component" value="Unassembled WGS sequence"/>
</dbReference>
<reference evidence="5" key="2">
    <citation type="submission" date="2020-09" db="EMBL/GenBank/DDBJ databases">
        <authorList>
            <person name="Sun Q."/>
            <person name="Zhou Y."/>
        </authorList>
    </citation>
    <scope>NUCLEOTIDE SEQUENCE</scope>
    <source>
        <strain evidence="5">CGMCC 1.15367</strain>
    </source>
</reference>
<dbReference type="PANTHER" id="PTHR31190">
    <property type="entry name" value="DNA-BINDING DOMAIN"/>
    <property type="match status" value="1"/>
</dbReference>
<dbReference type="InterPro" id="IPR036955">
    <property type="entry name" value="AP2/ERF_dom_sf"/>
</dbReference>
<protein>
    <recommendedName>
        <fullName evidence="4">AP2/ERF domain-containing protein</fullName>
    </recommendedName>
</protein>
<dbReference type="InterPro" id="IPR044808">
    <property type="entry name" value="ERF_plant"/>
</dbReference>
<dbReference type="Gene3D" id="3.90.75.20">
    <property type="match status" value="1"/>
</dbReference>
<feature type="domain" description="AP2/ERF" evidence="4">
    <location>
        <begin position="115"/>
        <end position="171"/>
    </location>
</feature>
<keyword evidence="3" id="KW-0804">Transcription</keyword>
<name>A0A916ZCF7_9HYPH</name>
<evidence type="ECO:0000313" key="5">
    <source>
        <dbReference type="EMBL" id="GGD88004.1"/>
    </source>
</evidence>
<dbReference type="PANTHER" id="PTHR31190:SF487">
    <property type="entry name" value="OS05G0361700 PROTEIN"/>
    <property type="match status" value="1"/>
</dbReference>
<reference evidence="5" key="1">
    <citation type="journal article" date="2014" name="Int. J. Syst. Evol. Microbiol.">
        <title>Complete genome sequence of Corynebacterium casei LMG S-19264T (=DSM 44701T), isolated from a smear-ripened cheese.</title>
        <authorList>
            <consortium name="US DOE Joint Genome Institute (JGI-PGF)"/>
            <person name="Walter F."/>
            <person name="Albersmeier A."/>
            <person name="Kalinowski J."/>
            <person name="Ruckert C."/>
        </authorList>
    </citation>
    <scope>NUCLEOTIDE SEQUENCE</scope>
    <source>
        <strain evidence="5">CGMCC 1.15367</strain>
    </source>
</reference>
<dbReference type="EMBL" id="BMIQ01000001">
    <property type="protein sequence ID" value="GGD88004.1"/>
    <property type="molecule type" value="Genomic_DNA"/>
</dbReference>
<dbReference type="SUPFAM" id="SSF54171">
    <property type="entry name" value="DNA-binding domain"/>
    <property type="match status" value="1"/>
</dbReference>
<dbReference type="RefSeq" id="WP_188906497.1">
    <property type="nucleotide sequence ID" value="NZ_BMIQ01000001.1"/>
</dbReference>
<evidence type="ECO:0000256" key="1">
    <source>
        <dbReference type="ARBA" id="ARBA00023015"/>
    </source>
</evidence>
<evidence type="ECO:0000256" key="3">
    <source>
        <dbReference type="ARBA" id="ARBA00023163"/>
    </source>
</evidence>
<sequence length="184" mass="20929">MSLHPKYDRPYAEIFAELVYDPATGHFTWTKPRRGRHPGRPAGYLDKNGYRVVHIDGVAFFAHRLAWFWTHGVWPGDRLDHKNGMPDDNRIANLREATAQQNSANRRMRQRNKSGYRGVFKATKGPSWNATITHDGRNVFIGAFATPTEAARAYDAAAIERHGEFAVLNFPTAVRNRVRRSEAA</sequence>
<keyword evidence="1" id="KW-0805">Transcription regulation</keyword>
<dbReference type="InterPro" id="IPR016177">
    <property type="entry name" value="DNA-bd_dom_sf"/>
</dbReference>
<proteinExistence type="predicted"/>
<dbReference type="InterPro" id="IPR044925">
    <property type="entry name" value="His-Me_finger_sf"/>
</dbReference>
<evidence type="ECO:0000313" key="6">
    <source>
        <dbReference type="Proteomes" id="UP000644699"/>
    </source>
</evidence>
<dbReference type="InterPro" id="IPR001471">
    <property type="entry name" value="AP2/ERF_dom"/>
</dbReference>
<keyword evidence="2" id="KW-0238">DNA-binding</keyword>
<dbReference type="Gene3D" id="3.30.730.10">
    <property type="entry name" value="AP2/ERF domain"/>
    <property type="match status" value="1"/>
</dbReference>
<organism evidence="5 6">
    <name type="scientific">Aureimonas endophytica</name>
    <dbReference type="NCBI Taxonomy" id="2027858"/>
    <lineage>
        <taxon>Bacteria</taxon>
        <taxon>Pseudomonadati</taxon>
        <taxon>Pseudomonadota</taxon>
        <taxon>Alphaproteobacteria</taxon>
        <taxon>Hyphomicrobiales</taxon>
        <taxon>Aurantimonadaceae</taxon>
        <taxon>Aureimonas</taxon>
    </lineage>
</organism>
<dbReference type="InterPro" id="IPR003615">
    <property type="entry name" value="HNH_nuc"/>
</dbReference>
<gene>
    <name evidence="5" type="ORF">GCM10011390_03480</name>
</gene>
<accession>A0A916ZCF7</accession>
<dbReference type="PROSITE" id="PS51032">
    <property type="entry name" value="AP2_ERF"/>
    <property type="match status" value="1"/>
</dbReference>
<dbReference type="SMART" id="SM00380">
    <property type="entry name" value="AP2"/>
    <property type="match status" value="1"/>
</dbReference>
<dbReference type="Pfam" id="PF13392">
    <property type="entry name" value="HNH_3"/>
    <property type="match status" value="1"/>
</dbReference>
<comment type="caution">
    <text evidence="5">The sequence shown here is derived from an EMBL/GenBank/DDBJ whole genome shotgun (WGS) entry which is preliminary data.</text>
</comment>
<dbReference type="GO" id="GO:0009873">
    <property type="term" value="P:ethylene-activated signaling pathway"/>
    <property type="evidence" value="ECO:0007669"/>
    <property type="project" value="InterPro"/>
</dbReference>
<dbReference type="SUPFAM" id="SSF54060">
    <property type="entry name" value="His-Me finger endonucleases"/>
    <property type="match status" value="1"/>
</dbReference>
<keyword evidence="6" id="KW-1185">Reference proteome</keyword>
<dbReference type="GO" id="GO:0003677">
    <property type="term" value="F:DNA binding"/>
    <property type="evidence" value="ECO:0007669"/>
    <property type="project" value="UniProtKB-KW"/>
</dbReference>
<evidence type="ECO:0000256" key="2">
    <source>
        <dbReference type="ARBA" id="ARBA00023125"/>
    </source>
</evidence>
<evidence type="ECO:0000259" key="4">
    <source>
        <dbReference type="PROSITE" id="PS51032"/>
    </source>
</evidence>
<dbReference type="GO" id="GO:0003700">
    <property type="term" value="F:DNA-binding transcription factor activity"/>
    <property type="evidence" value="ECO:0007669"/>
    <property type="project" value="InterPro"/>
</dbReference>